<dbReference type="InterPro" id="IPR016176">
    <property type="entry name" value="Cbl-dep_enz_cat"/>
</dbReference>
<evidence type="ECO:0000256" key="1">
    <source>
        <dbReference type="ARBA" id="ARBA00001922"/>
    </source>
</evidence>
<evidence type="ECO:0000313" key="10">
    <source>
        <dbReference type="Proteomes" id="UP001163203"/>
    </source>
</evidence>
<keyword evidence="5" id="KW-0479">Metal-binding</keyword>
<accession>A0ABY7BF94</accession>
<dbReference type="InterPro" id="IPR006159">
    <property type="entry name" value="Acid_CoA_mut_C"/>
</dbReference>
<keyword evidence="10" id="KW-1185">Reference proteome</keyword>
<dbReference type="SUPFAM" id="SSF52242">
    <property type="entry name" value="Cobalamin (vitamin B12)-binding domain"/>
    <property type="match status" value="1"/>
</dbReference>
<dbReference type="PANTHER" id="PTHR48101:SF3">
    <property type="entry name" value="COENZYME B12-DEPENDENT MUTASE"/>
    <property type="match status" value="1"/>
</dbReference>
<evidence type="ECO:0000259" key="8">
    <source>
        <dbReference type="PROSITE" id="PS51332"/>
    </source>
</evidence>
<dbReference type="InterPro" id="IPR006099">
    <property type="entry name" value="MeMalonylCoA_mutase_a/b_cat"/>
</dbReference>
<dbReference type="NCBIfam" id="TIGR00640">
    <property type="entry name" value="acid_CoA_mut_C"/>
    <property type="match status" value="1"/>
</dbReference>
<evidence type="ECO:0000256" key="3">
    <source>
        <dbReference type="ARBA" id="ARBA00011870"/>
    </source>
</evidence>
<dbReference type="CDD" id="cd02071">
    <property type="entry name" value="MM_CoA_mut_B12_BD"/>
    <property type="match status" value="1"/>
</dbReference>
<dbReference type="SUPFAM" id="SSF51703">
    <property type="entry name" value="Cobalamin (vitamin B12)-dependent enzymes"/>
    <property type="match status" value="1"/>
</dbReference>
<feature type="domain" description="B12-binding" evidence="8">
    <location>
        <begin position="524"/>
        <end position="653"/>
    </location>
</feature>
<keyword evidence="4" id="KW-0846">Cobalamin</keyword>
<comment type="cofactor">
    <cofactor evidence="1">
        <name>adenosylcob(III)alamin</name>
        <dbReference type="ChEBI" id="CHEBI:18408"/>
    </cofactor>
</comment>
<dbReference type="Gene3D" id="3.20.20.240">
    <property type="entry name" value="Methylmalonyl-CoA mutase"/>
    <property type="match status" value="1"/>
</dbReference>
<dbReference type="Pfam" id="PF02310">
    <property type="entry name" value="B12-binding"/>
    <property type="match status" value="1"/>
</dbReference>
<evidence type="ECO:0000256" key="4">
    <source>
        <dbReference type="ARBA" id="ARBA00022628"/>
    </source>
</evidence>
<dbReference type="Gene3D" id="3.40.50.280">
    <property type="entry name" value="Cobalamin-binding domain"/>
    <property type="match status" value="1"/>
</dbReference>
<dbReference type="EMBL" id="CP113836">
    <property type="protein sequence ID" value="WAL69823.1"/>
    <property type="molecule type" value="Genomic_DNA"/>
</dbReference>
<dbReference type="InterPro" id="IPR036724">
    <property type="entry name" value="Cobalamin-bd_sf"/>
</dbReference>
<keyword evidence="7" id="KW-0170">Cobalt</keyword>
<proteinExistence type="inferred from homology"/>
<organism evidence="9 10">
    <name type="scientific">Amycolatopsis cynarae</name>
    <dbReference type="NCBI Taxonomy" id="2995223"/>
    <lineage>
        <taxon>Bacteria</taxon>
        <taxon>Bacillati</taxon>
        <taxon>Actinomycetota</taxon>
        <taxon>Actinomycetes</taxon>
        <taxon>Pseudonocardiales</taxon>
        <taxon>Pseudonocardiaceae</taxon>
        <taxon>Amycolatopsis</taxon>
    </lineage>
</organism>
<dbReference type="InterPro" id="IPR006158">
    <property type="entry name" value="Cobalamin-bd"/>
</dbReference>
<comment type="subunit">
    <text evidence="3">Heterodimer of an alpha and a beta chain.</text>
</comment>
<evidence type="ECO:0000256" key="2">
    <source>
        <dbReference type="ARBA" id="ARBA00008465"/>
    </source>
</evidence>
<dbReference type="PROSITE" id="PS51332">
    <property type="entry name" value="B12_BINDING"/>
    <property type="match status" value="1"/>
</dbReference>
<keyword evidence="6" id="KW-0413">Isomerase</keyword>
<evidence type="ECO:0000256" key="6">
    <source>
        <dbReference type="ARBA" id="ARBA00023235"/>
    </source>
</evidence>
<reference evidence="9" key="1">
    <citation type="submission" date="2022-11" db="EMBL/GenBank/DDBJ databases">
        <authorList>
            <person name="Mo P."/>
        </authorList>
    </citation>
    <scope>NUCLEOTIDE SEQUENCE</scope>
    <source>
        <strain evidence="9">HUAS 11-8</strain>
    </source>
</reference>
<gene>
    <name evidence="9" type="ORF">ORV05_26385</name>
</gene>
<evidence type="ECO:0000256" key="5">
    <source>
        <dbReference type="ARBA" id="ARBA00022723"/>
    </source>
</evidence>
<protein>
    <submittedName>
        <fullName evidence="9">Protein meaA</fullName>
    </submittedName>
</protein>
<dbReference type="Pfam" id="PF01642">
    <property type="entry name" value="MM_CoA_mutase"/>
    <property type="match status" value="1"/>
</dbReference>
<sequence>MRTYAGHSSAAASNELYRRNLAKGQTGLSVAFDLPTQTGYDADHPLAKGEVGKVGVPVAHIGDMRKLFDGIPLAEANTSMTINAPAMWLLALYVTVAEEQAKAEGRDVDEVLAKLAGTTQNDIIKEYLSRGTYIFPPAPSLRLITDVIAWTVHHVPKWNPINICSYHLQEAGATPTQEVAYALSTAIAVLDAVRDSGQIDEADMGKVVGRISFFVNAGVRFVEEMCKMRAFTRLWDEITRERYGVTDAKARRLRYGVQVNSLGLTEAQPENNVQRIVLEMLAVSLSRDARARAIQLPAWNEALGLPRPWDQQWALRMQQVLAFETDLLEYEDIFAGSHVVEAKVDEIVEGAREEIARVAGLGGAVAAVESGYMKSQLVSSLAEYRRAVESGERVIVGVNRFETTEPSPLQAEGAKAIETVDPAVEKQAVAALEEWRAHRDGEAVEQALATLRETAKTSENLFEATIACARAGVTTGEWAGALREVFGEYRAPTGVSAAAAGGTADEVVRVRDRVRATGEELGERLRILVGKPGLDGHSNGAEQVAVRARDVGFEVIYQGIRLTPDQIVAAAVQEGVHVVGLSVLSGSHLEVVPQVVDGLRAAGAGDIPVIVGGIIPAEDERLLIDRGIARVFTPKDYELTEIMDEIVTVIRQAHGLPQD</sequence>
<dbReference type="PANTHER" id="PTHR48101">
    <property type="entry name" value="METHYLMALONYL-COA MUTASE, MITOCHONDRIAL-RELATED"/>
    <property type="match status" value="1"/>
</dbReference>
<dbReference type="NCBIfam" id="TIGR00641">
    <property type="entry name" value="acid_CoA_mut_N"/>
    <property type="match status" value="1"/>
</dbReference>
<dbReference type="RefSeq" id="WP_268759905.1">
    <property type="nucleotide sequence ID" value="NZ_CP113836.1"/>
</dbReference>
<evidence type="ECO:0000256" key="7">
    <source>
        <dbReference type="ARBA" id="ARBA00023285"/>
    </source>
</evidence>
<comment type="similarity">
    <text evidence="2">Belongs to the methylmalonyl-CoA mutase family.</text>
</comment>
<dbReference type="Proteomes" id="UP001163203">
    <property type="component" value="Chromosome"/>
</dbReference>
<name>A0ABY7BF94_9PSEU</name>
<evidence type="ECO:0000313" key="9">
    <source>
        <dbReference type="EMBL" id="WAL69823.1"/>
    </source>
</evidence>
<dbReference type="InterPro" id="IPR006098">
    <property type="entry name" value="MMCoA_mutase_a_cat"/>
</dbReference>